<protein>
    <submittedName>
        <fullName evidence="1">Uncharacterized protein</fullName>
    </submittedName>
</protein>
<name>A0ACC0C9W4_CATRO</name>
<dbReference type="Proteomes" id="UP001060085">
    <property type="component" value="Linkage Group LG01"/>
</dbReference>
<organism evidence="1 2">
    <name type="scientific">Catharanthus roseus</name>
    <name type="common">Madagascar periwinkle</name>
    <name type="synonym">Vinca rosea</name>
    <dbReference type="NCBI Taxonomy" id="4058"/>
    <lineage>
        <taxon>Eukaryota</taxon>
        <taxon>Viridiplantae</taxon>
        <taxon>Streptophyta</taxon>
        <taxon>Embryophyta</taxon>
        <taxon>Tracheophyta</taxon>
        <taxon>Spermatophyta</taxon>
        <taxon>Magnoliopsida</taxon>
        <taxon>eudicotyledons</taxon>
        <taxon>Gunneridae</taxon>
        <taxon>Pentapetalae</taxon>
        <taxon>asterids</taxon>
        <taxon>lamiids</taxon>
        <taxon>Gentianales</taxon>
        <taxon>Apocynaceae</taxon>
        <taxon>Rauvolfioideae</taxon>
        <taxon>Vinceae</taxon>
        <taxon>Catharanthinae</taxon>
        <taxon>Catharanthus</taxon>
    </lineage>
</organism>
<proteinExistence type="predicted"/>
<comment type="caution">
    <text evidence="1">The sequence shown here is derived from an EMBL/GenBank/DDBJ whole genome shotgun (WGS) entry which is preliminary data.</text>
</comment>
<dbReference type="EMBL" id="CM044701">
    <property type="protein sequence ID" value="KAI5681584.1"/>
    <property type="molecule type" value="Genomic_DNA"/>
</dbReference>
<sequence>MKVGKLILEILQVLLHLKNRDSALVTRGEGEVILVLSVRRGCSLSSHSGFVRQASHTLVDHTDPQCLSEFFESHGIEGLSEDIS</sequence>
<evidence type="ECO:0000313" key="1">
    <source>
        <dbReference type="EMBL" id="KAI5681584.1"/>
    </source>
</evidence>
<evidence type="ECO:0000313" key="2">
    <source>
        <dbReference type="Proteomes" id="UP001060085"/>
    </source>
</evidence>
<gene>
    <name evidence="1" type="ORF">M9H77_02812</name>
</gene>
<reference evidence="2" key="1">
    <citation type="journal article" date="2023" name="Nat. Plants">
        <title>Single-cell RNA sequencing provides a high-resolution roadmap for understanding the multicellular compartmentation of specialized metabolism.</title>
        <authorList>
            <person name="Sun S."/>
            <person name="Shen X."/>
            <person name="Li Y."/>
            <person name="Li Y."/>
            <person name="Wang S."/>
            <person name="Li R."/>
            <person name="Zhang H."/>
            <person name="Shen G."/>
            <person name="Guo B."/>
            <person name="Wei J."/>
            <person name="Xu J."/>
            <person name="St-Pierre B."/>
            <person name="Chen S."/>
            <person name="Sun C."/>
        </authorList>
    </citation>
    <scope>NUCLEOTIDE SEQUENCE [LARGE SCALE GENOMIC DNA]</scope>
</reference>
<accession>A0ACC0C9W4</accession>
<keyword evidence="2" id="KW-1185">Reference proteome</keyword>